<name>A0A382VIB2_9ZZZZ</name>
<feature type="non-terminal residue" evidence="2">
    <location>
        <position position="1"/>
    </location>
</feature>
<sequence>IQATPREVERNLVTGDTAVDEKLLDDLISVFEEADYSLHEIVRDDFLKARSAFEGLEIRSINTEAAGESQESEMESTAGVESEVTAEIDSSRNGEDE</sequence>
<accession>A0A382VIB2</accession>
<evidence type="ECO:0000256" key="1">
    <source>
        <dbReference type="SAM" id="MobiDB-lite"/>
    </source>
</evidence>
<dbReference type="AlphaFoldDB" id="A0A382VIB2"/>
<protein>
    <submittedName>
        <fullName evidence="2">Uncharacterized protein</fullName>
    </submittedName>
</protein>
<organism evidence="2">
    <name type="scientific">marine metagenome</name>
    <dbReference type="NCBI Taxonomy" id="408172"/>
    <lineage>
        <taxon>unclassified sequences</taxon>
        <taxon>metagenomes</taxon>
        <taxon>ecological metagenomes</taxon>
    </lineage>
</organism>
<feature type="region of interest" description="Disordered" evidence="1">
    <location>
        <begin position="64"/>
        <end position="97"/>
    </location>
</feature>
<gene>
    <name evidence="2" type="ORF">METZ01_LOCUS399091</name>
</gene>
<proteinExistence type="predicted"/>
<dbReference type="EMBL" id="UINC01152187">
    <property type="protein sequence ID" value="SVD46237.1"/>
    <property type="molecule type" value="Genomic_DNA"/>
</dbReference>
<reference evidence="2" key="1">
    <citation type="submission" date="2018-05" db="EMBL/GenBank/DDBJ databases">
        <authorList>
            <person name="Lanie J.A."/>
            <person name="Ng W.-L."/>
            <person name="Kazmierczak K.M."/>
            <person name="Andrzejewski T.M."/>
            <person name="Davidsen T.M."/>
            <person name="Wayne K.J."/>
            <person name="Tettelin H."/>
            <person name="Glass J.I."/>
            <person name="Rusch D."/>
            <person name="Podicherti R."/>
            <person name="Tsui H.-C.T."/>
            <person name="Winkler M.E."/>
        </authorList>
    </citation>
    <scope>NUCLEOTIDE SEQUENCE</scope>
</reference>
<evidence type="ECO:0000313" key="2">
    <source>
        <dbReference type="EMBL" id="SVD46237.1"/>
    </source>
</evidence>